<accession>A0A4S4A4A9</accession>
<dbReference type="GO" id="GO:0034599">
    <property type="term" value="P:cellular response to oxidative stress"/>
    <property type="evidence" value="ECO:0007669"/>
    <property type="project" value="TreeGrafter"/>
</dbReference>
<comment type="caution">
    <text evidence="7">The sequence shown here is derived from an EMBL/GenBank/DDBJ whole genome shotgun (WGS) entry which is preliminary data.</text>
</comment>
<dbReference type="EMBL" id="SSNZ01000001">
    <property type="protein sequence ID" value="THF53123.1"/>
    <property type="molecule type" value="Genomic_DNA"/>
</dbReference>
<evidence type="ECO:0000256" key="2">
    <source>
        <dbReference type="ARBA" id="ARBA00022559"/>
    </source>
</evidence>
<dbReference type="CDD" id="cd00340">
    <property type="entry name" value="GSH_Peroxidase"/>
    <property type="match status" value="1"/>
</dbReference>
<dbReference type="PROSITE" id="PS00460">
    <property type="entry name" value="GLUTATHIONE_PEROXID_1"/>
    <property type="match status" value="1"/>
</dbReference>
<evidence type="ECO:0000256" key="6">
    <source>
        <dbReference type="SAM" id="SignalP"/>
    </source>
</evidence>
<dbReference type="Pfam" id="PF00255">
    <property type="entry name" value="GSHPx"/>
    <property type="match status" value="1"/>
</dbReference>
<evidence type="ECO:0000313" key="7">
    <source>
        <dbReference type="EMBL" id="THF53123.1"/>
    </source>
</evidence>
<keyword evidence="3 5" id="KW-0560">Oxidoreductase</keyword>
<dbReference type="FunFam" id="3.40.30.10:FF:000010">
    <property type="entry name" value="Glutathione peroxidase"/>
    <property type="match status" value="1"/>
</dbReference>
<keyword evidence="2 5" id="KW-0575">Peroxidase</keyword>
<dbReference type="PIRSF" id="PIRSF000303">
    <property type="entry name" value="Glutathion_perox"/>
    <property type="match status" value="1"/>
</dbReference>
<sequence>MKKLLLACSVLALFSGQIQAQNKAATASTEKLTTMNAENIYQFKVKDIEGKTFDFSKLKGKKVMIVNTASECGLTPQYEQLQKLYTAYKDKNFIIVGFPANNFGAQEPGSNKEIATFCSKNYGVTFPMMEKISVKGDDMAPLYHFLTEKSKNGYQDSQVEWNFQKYLINEKGHLVKVISPKTLPDSKEVIDWIKS</sequence>
<dbReference type="InterPro" id="IPR000889">
    <property type="entry name" value="Glutathione_peroxidase"/>
</dbReference>
<comment type="similarity">
    <text evidence="1 5">Belongs to the glutathione peroxidase family.</text>
</comment>
<evidence type="ECO:0000256" key="3">
    <source>
        <dbReference type="ARBA" id="ARBA00023002"/>
    </source>
</evidence>
<evidence type="ECO:0000313" key="8">
    <source>
        <dbReference type="Proteomes" id="UP000307507"/>
    </source>
</evidence>
<feature type="chain" id="PRO_5020877718" description="Glutathione peroxidase" evidence="6">
    <location>
        <begin position="21"/>
        <end position="195"/>
    </location>
</feature>
<dbReference type="PRINTS" id="PR01011">
    <property type="entry name" value="GLUTPROXDASE"/>
</dbReference>
<dbReference type="AlphaFoldDB" id="A0A4S4A4A9"/>
<dbReference type="PROSITE" id="PS51355">
    <property type="entry name" value="GLUTATHIONE_PEROXID_3"/>
    <property type="match status" value="1"/>
</dbReference>
<feature type="active site" evidence="4">
    <location>
        <position position="72"/>
    </location>
</feature>
<proteinExistence type="inferred from homology"/>
<keyword evidence="8" id="KW-1185">Reference proteome</keyword>
<dbReference type="Gene3D" id="3.40.30.10">
    <property type="entry name" value="Glutaredoxin"/>
    <property type="match status" value="1"/>
</dbReference>
<dbReference type="SUPFAM" id="SSF52833">
    <property type="entry name" value="Thioredoxin-like"/>
    <property type="match status" value="1"/>
</dbReference>
<dbReference type="InterPro" id="IPR029759">
    <property type="entry name" value="GPX_AS"/>
</dbReference>
<gene>
    <name evidence="7" type="ORF">E6C50_02655</name>
</gene>
<dbReference type="OrthoDB" id="9789406at2"/>
<dbReference type="InterPro" id="IPR036249">
    <property type="entry name" value="Thioredoxin-like_sf"/>
</dbReference>
<evidence type="ECO:0000256" key="5">
    <source>
        <dbReference type="RuleBase" id="RU000499"/>
    </source>
</evidence>
<dbReference type="PANTHER" id="PTHR11592">
    <property type="entry name" value="GLUTATHIONE PEROXIDASE"/>
    <property type="match status" value="1"/>
</dbReference>
<organism evidence="7 8">
    <name type="scientific">Flavobacterium supellecticarium</name>
    <dbReference type="NCBI Taxonomy" id="2565924"/>
    <lineage>
        <taxon>Bacteria</taxon>
        <taxon>Pseudomonadati</taxon>
        <taxon>Bacteroidota</taxon>
        <taxon>Flavobacteriia</taxon>
        <taxon>Flavobacteriales</taxon>
        <taxon>Flavobacteriaceae</taxon>
        <taxon>Flavobacterium</taxon>
    </lineage>
</organism>
<evidence type="ECO:0000256" key="1">
    <source>
        <dbReference type="ARBA" id="ARBA00006926"/>
    </source>
</evidence>
<evidence type="ECO:0000256" key="4">
    <source>
        <dbReference type="PIRSR" id="PIRSR000303-1"/>
    </source>
</evidence>
<name>A0A4S4A4A9_9FLAO</name>
<protein>
    <recommendedName>
        <fullName evidence="5">Glutathione peroxidase</fullName>
    </recommendedName>
</protein>
<feature type="signal peptide" evidence="6">
    <location>
        <begin position="1"/>
        <end position="20"/>
    </location>
</feature>
<keyword evidence="6" id="KW-0732">Signal</keyword>
<dbReference type="PANTHER" id="PTHR11592:SF78">
    <property type="entry name" value="GLUTATHIONE PEROXIDASE"/>
    <property type="match status" value="1"/>
</dbReference>
<dbReference type="GO" id="GO:0004601">
    <property type="term" value="F:peroxidase activity"/>
    <property type="evidence" value="ECO:0007669"/>
    <property type="project" value="UniProtKB-KW"/>
</dbReference>
<dbReference type="RefSeq" id="WP_136401646.1">
    <property type="nucleotide sequence ID" value="NZ_SSNZ01000001.1"/>
</dbReference>
<reference evidence="7 8" key="1">
    <citation type="submission" date="2019-04" db="EMBL/GenBank/DDBJ databases">
        <title>Flavobacterium sp. nov. isolated from construction timber.</title>
        <authorList>
            <person name="Lin S.-Y."/>
            <person name="Chang C.-T."/>
            <person name="Young C.-C."/>
        </authorList>
    </citation>
    <scope>NUCLEOTIDE SEQUENCE [LARGE SCALE GENOMIC DNA]</scope>
    <source>
        <strain evidence="7 8">CC-CTC003</strain>
    </source>
</reference>
<dbReference type="Proteomes" id="UP000307507">
    <property type="component" value="Unassembled WGS sequence"/>
</dbReference>